<evidence type="ECO:0000313" key="2">
    <source>
        <dbReference type="EMBL" id="PVD18895.1"/>
    </source>
</evidence>
<organism evidence="2 3">
    <name type="scientific">Pomacea canaliculata</name>
    <name type="common">Golden apple snail</name>
    <dbReference type="NCBI Taxonomy" id="400727"/>
    <lineage>
        <taxon>Eukaryota</taxon>
        <taxon>Metazoa</taxon>
        <taxon>Spiralia</taxon>
        <taxon>Lophotrochozoa</taxon>
        <taxon>Mollusca</taxon>
        <taxon>Gastropoda</taxon>
        <taxon>Caenogastropoda</taxon>
        <taxon>Architaenioglossa</taxon>
        <taxon>Ampullarioidea</taxon>
        <taxon>Ampullariidae</taxon>
        <taxon>Pomacea</taxon>
    </lineage>
</organism>
<sequence length="107" mass="11999">MMQKFLREALVICGAAVGSTTCPVSVEGPYMEPKVHKVLVRITQDSEDANSYLAHTNGARTILAHPWACYPEWSGGKDVKTERRQPRLSEYPDIRVAGRAEERIRVT</sequence>
<accession>A0A2T7NCL4</accession>
<feature type="chain" id="PRO_5015687245" evidence="1">
    <location>
        <begin position="22"/>
        <end position="107"/>
    </location>
</feature>
<name>A0A2T7NCL4_POMCA</name>
<evidence type="ECO:0000313" key="3">
    <source>
        <dbReference type="Proteomes" id="UP000245119"/>
    </source>
</evidence>
<comment type="caution">
    <text evidence="2">The sequence shown here is derived from an EMBL/GenBank/DDBJ whole genome shotgun (WGS) entry which is preliminary data.</text>
</comment>
<gene>
    <name evidence="2" type="ORF">C0Q70_21453</name>
</gene>
<dbReference type="AlphaFoldDB" id="A0A2T7NCL4"/>
<dbReference type="Proteomes" id="UP000245119">
    <property type="component" value="Linkage Group LG14"/>
</dbReference>
<dbReference type="EMBL" id="PZQS01000014">
    <property type="protein sequence ID" value="PVD18895.1"/>
    <property type="molecule type" value="Genomic_DNA"/>
</dbReference>
<feature type="signal peptide" evidence="1">
    <location>
        <begin position="1"/>
        <end position="21"/>
    </location>
</feature>
<reference evidence="2 3" key="1">
    <citation type="submission" date="2018-04" db="EMBL/GenBank/DDBJ databases">
        <title>The genome of golden apple snail Pomacea canaliculata provides insight into stress tolerance and invasive adaptation.</title>
        <authorList>
            <person name="Liu C."/>
            <person name="Liu B."/>
            <person name="Ren Y."/>
            <person name="Zhang Y."/>
            <person name="Wang H."/>
            <person name="Li S."/>
            <person name="Jiang F."/>
            <person name="Yin L."/>
            <person name="Zhang G."/>
            <person name="Qian W."/>
            <person name="Fan W."/>
        </authorList>
    </citation>
    <scope>NUCLEOTIDE SEQUENCE [LARGE SCALE GENOMIC DNA]</scope>
    <source>
        <strain evidence="2">SZHN2017</strain>
        <tissue evidence="2">Muscle</tissue>
    </source>
</reference>
<keyword evidence="3" id="KW-1185">Reference proteome</keyword>
<proteinExistence type="predicted"/>
<evidence type="ECO:0000256" key="1">
    <source>
        <dbReference type="SAM" id="SignalP"/>
    </source>
</evidence>
<protein>
    <submittedName>
        <fullName evidence="2">Uncharacterized protein</fullName>
    </submittedName>
</protein>
<keyword evidence="1" id="KW-0732">Signal</keyword>